<evidence type="ECO:0000259" key="5">
    <source>
        <dbReference type="PROSITE" id="PS50977"/>
    </source>
</evidence>
<accession>A0ABZ2M7C2</accession>
<dbReference type="Pfam" id="PF00440">
    <property type="entry name" value="TetR_N"/>
    <property type="match status" value="1"/>
</dbReference>
<dbReference type="PANTHER" id="PTHR30055">
    <property type="entry name" value="HTH-TYPE TRANSCRIPTIONAL REGULATOR RUTR"/>
    <property type="match status" value="1"/>
</dbReference>
<dbReference type="SUPFAM" id="SSF46689">
    <property type="entry name" value="Homeodomain-like"/>
    <property type="match status" value="1"/>
</dbReference>
<keyword evidence="1" id="KW-0805">Transcription regulation</keyword>
<dbReference type="InterPro" id="IPR009057">
    <property type="entry name" value="Homeodomain-like_sf"/>
</dbReference>
<dbReference type="EMBL" id="CP089984">
    <property type="protein sequence ID" value="WXB18405.1"/>
    <property type="molecule type" value="Genomic_DNA"/>
</dbReference>
<keyword evidence="2 4" id="KW-0238">DNA-binding</keyword>
<dbReference type="InterPro" id="IPR050109">
    <property type="entry name" value="HTH-type_TetR-like_transc_reg"/>
</dbReference>
<dbReference type="InterPro" id="IPR004111">
    <property type="entry name" value="Repressor_TetR_C"/>
</dbReference>
<keyword evidence="7" id="KW-1185">Reference proteome</keyword>
<feature type="DNA-binding region" description="H-T-H motif" evidence="4">
    <location>
        <begin position="41"/>
        <end position="60"/>
    </location>
</feature>
<dbReference type="Proteomes" id="UP001370348">
    <property type="component" value="Chromosome"/>
</dbReference>
<organism evidence="6 7">
    <name type="scientific">Pendulispora albinea</name>
    <dbReference type="NCBI Taxonomy" id="2741071"/>
    <lineage>
        <taxon>Bacteria</taxon>
        <taxon>Pseudomonadati</taxon>
        <taxon>Myxococcota</taxon>
        <taxon>Myxococcia</taxon>
        <taxon>Myxococcales</taxon>
        <taxon>Sorangiineae</taxon>
        <taxon>Pendulisporaceae</taxon>
        <taxon>Pendulispora</taxon>
    </lineage>
</organism>
<sequence>MSKAPIWTVAAPGSRKPRLTREQIAKTALEIADSEGFEALSMRRVAEELGAGTMTLYYYVRTKEDLLALVEDALTGETVEACAPLPKAWRPAIRKLANATRATYVRHAWALRALTGLRFGPNALRHIEQSLQAVAGMDLSLGDKHAILSVVDDYVFGHCASLVRRRSQSQFDRKTAKALSGAIHRYLDEGDYPHLRAMIGDGDPLDAFVKNSSFLTEDDHFDIGLDALLDGLAKRFKLK</sequence>
<dbReference type="Pfam" id="PF02909">
    <property type="entry name" value="TetR_C_1"/>
    <property type="match status" value="1"/>
</dbReference>
<dbReference type="Gene3D" id="1.10.10.60">
    <property type="entry name" value="Homeodomain-like"/>
    <property type="match status" value="1"/>
</dbReference>
<evidence type="ECO:0000313" key="6">
    <source>
        <dbReference type="EMBL" id="WXB18405.1"/>
    </source>
</evidence>
<dbReference type="PANTHER" id="PTHR30055:SF151">
    <property type="entry name" value="TRANSCRIPTIONAL REGULATORY PROTEIN"/>
    <property type="match status" value="1"/>
</dbReference>
<feature type="domain" description="HTH tetR-type" evidence="5">
    <location>
        <begin position="18"/>
        <end position="78"/>
    </location>
</feature>
<keyword evidence="3" id="KW-0804">Transcription</keyword>
<evidence type="ECO:0000256" key="1">
    <source>
        <dbReference type="ARBA" id="ARBA00023015"/>
    </source>
</evidence>
<evidence type="ECO:0000256" key="4">
    <source>
        <dbReference type="PROSITE-ProRule" id="PRU00335"/>
    </source>
</evidence>
<protein>
    <submittedName>
        <fullName evidence="6">TetR/AcrR family transcriptional regulator</fullName>
    </submittedName>
</protein>
<dbReference type="InterPro" id="IPR036271">
    <property type="entry name" value="Tet_transcr_reg_TetR-rel_C_sf"/>
</dbReference>
<dbReference type="Gene3D" id="1.10.357.10">
    <property type="entry name" value="Tetracycline Repressor, domain 2"/>
    <property type="match status" value="1"/>
</dbReference>
<evidence type="ECO:0000256" key="3">
    <source>
        <dbReference type="ARBA" id="ARBA00023163"/>
    </source>
</evidence>
<proteinExistence type="predicted"/>
<name>A0ABZ2M7C2_9BACT</name>
<dbReference type="PROSITE" id="PS50977">
    <property type="entry name" value="HTH_TETR_2"/>
    <property type="match status" value="1"/>
</dbReference>
<dbReference type="InterPro" id="IPR001647">
    <property type="entry name" value="HTH_TetR"/>
</dbReference>
<dbReference type="SUPFAM" id="SSF48498">
    <property type="entry name" value="Tetracyclin repressor-like, C-terminal domain"/>
    <property type="match status" value="1"/>
</dbReference>
<dbReference type="RefSeq" id="WP_394828034.1">
    <property type="nucleotide sequence ID" value="NZ_CP089984.1"/>
</dbReference>
<evidence type="ECO:0000256" key="2">
    <source>
        <dbReference type="ARBA" id="ARBA00023125"/>
    </source>
</evidence>
<gene>
    <name evidence="6" type="ORF">LZC94_14320</name>
</gene>
<reference evidence="6 7" key="1">
    <citation type="submission" date="2021-12" db="EMBL/GenBank/DDBJ databases">
        <title>Discovery of the Pendulisporaceae a myxobacterial family with distinct sporulation behavior and unique specialized metabolism.</title>
        <authorList>
            <person name="Garcia R."/>
            <person name="Popoff A."/>
            <person name="Bader C.D."/>
            <person name="Loehr J."/>
            <person name="Walesch S."/>
            <person name="Walt C."/>
            <person name="Boldt J."/>
            <person name="Bunk B."/>
            <person name="Haeckl F.J.F.P.J."/>
            <person name="Gunesch A.P."/>
            <person name="Birkelbach J."/>
            <person name="Nuebel U."/>
            <person name="Pietschmann T."/>
            <person name="Bach T."/>
            <person name="Mueller R."/>
        </authorList>
    </citation>
    <scope>NUCLEOTIDE SEQUENCE [LARGE SCALE GENOMIC DNA]</scope>
    <source>
        <strain evidence="6 7">MSr11954</strain>
    </source>
</reference>
<evidence type="ECO:0000313" key="7">
    <source>
        <dbReference type="Proteomes" id="UP001370348"/>
    </source>
</evidence>